<evidence type="ECO:0008006" key="3">
    <source>
        <dbReference type="Google" id="ProtNLM"/>
    </source>
</evidence>
<reference evidence="1 2" key="1">
    <citation type="submission" date="2020-06" db="EMBL/GenBank/DDBJ databases">
        <authorList>
            <person name="Li R."/>
            <person name="Bekaert M."/>
        </authorList>
    </citation>
    <scope>NUCLEOTIDE SEQUENCE [LARGE SCALE GENOMIC DNA]</scope>
    <source>
        <strain evidence="2">wild</strain>
    </source>
</reference>
<evidence type="ECO:0000313" key="2">
    <source>
        <dbReference type="Proteomes" id="UP000507470"/>
    </source>
</evidence>
<evidence type="ECO:0000313" key="1">
    <source>
        <dbReference type="EMBL" id="CAC5382861.1"/>
    </source>
</evidence>
<sequence>MSEVRERNSNGFYYITDTIHYEYEYHHEGSRKKNKRSKDRFRDFFYQQQEGSWMTLQIRLQRSSSLRSKEIPTIVDNPIKCLGKWFDETLKDNSNLKTVQTQVAEWLMKVDKRGLPGKFKACIYQHGLLPRLTWLLVIYEMTATTVEAIERKIISHLRRWLGVPPSFIAIGLYSRSS</sequence>
<protein>
    <recommendedName>
        <fullName evidence="3">Reverse transcriptase domain-containing protein</fullName>
    </recommendedName>
</protein>
<proteinExistence type="predicted"/>
<gene>
    <name evidence="1" type="ORF">MCOR_18652</name>
</gene>
<name>A0A6J8BHE7_MYTCO</name>
<accession>A0A6J8BHE7</accession>
<dbReference type="EMBL" id="CACVKT020003265">
    <property type="protein sequence ID" value="CAC5382861.1"/>
    <property type="molecule type" value="Genomic_DNA"/>
</dbReference>
<dbReference type="AlphaFoldDB" id="A0A6J8BHE7"/>
<keyword evidence="2" id="KW-1185">Reference proteome</keyword>
<organism evidence="1 2">
    <name type="scientific">Mytilus coruscus</name>
    <name type="common">Sea mussel</name>
    <dbReference type="NCBI Taxonomy" id="42192"/>
    <lineage>
        <taxon>Eukaryota</taxon>
        <taxon>Metazoa</taxon>
        <taxon>Spiralia</taxon>
        <taxon>Lophotrochozoa</taxon>
        <taxon>Mollusca</taxon>
        <taxon>Bivalvia</taxon>
        <taxon>Autobranchia</taxon>
        <taxon>Pteriomorphia</taxon>
        <taxon>Mytilida</taxon>
        <taxon>Mytiloidea</taxon>
        <taxon>Mytilidae</taxon>
        <taxon>Mytilinae</taxon>
        <taxon>Mytilus</taxon>
    </lineage>
</organism>
<dbReference type="OrthoDB" id="447743at2759"/>
<dbReference type="Proteomes" id="UP000507470">
    <property type="component" value="Unassembled WGS sequence"/>
</dbReference>